<evidence type="ECO:0000313" key="2">
    <source>
        <dbReference type="Proteomes" id="UP000037510"/>
    </source>
</evidence>
<reference evidence="1 2" key="1">
    <citation type="journal article" date="2015" name="Genome Biol. Evol.">
        <title>The genome of winter moth (Operophtera brumata) provides a genomic perspective on sexual dimorphism and phenology.</title>
        <authorList>
            <person name="Derks M.F."/>
            <person name="Smit S."/>
            <person name="Salis L."/>
            <person name="Schijlen E."/>
            <person name="Bossers A."/>
            <person name="Mateman C."/>
            <person name="Pijl A.S."/>
            <person name="de Ridder D."/>
            <person name="Groenen M.A."/>
            <person name="Visser M.E."/>
            <person name="Megens H.J."/>
        </authorList>
    </citation>
    <scope>NUCLEOTIDE SEQUENCE [LARGE SCALE GENOMIC DNA]</scope>
    <source>
        <strain evidence="1">WM2013NL</strain>
        <tissue evidence="1">Head and thorax</tissue>
    </source>
</reference>
<dbReference type="Gene3D" id="2.40.10.10">
    <property type="entry name" value="Trypsin-like serine proteases"/>
    <property type="match status" value="1"/>
</dbReference>
<accession>A0A0L7LS12</accession>
<gene>
    <name evidence="1" type="ORF">OBRU01_03155</name>
</gene>
<dbReference type="EMBL" id="JTDY01000268">
    <property type="protein sequence ID" value="KOB77996.1"/>
    <property type="molecule type" value="Genomic_DNA"/>
</dbReference>
<evidence type="ECO:0000313" key="1">
    <source>
        <dbReference type="EMBL" id="KOB77996.1"/>
    </source>
</evidence>
<name>A0A0L7LS12_OPEBR</name>
<sequence>MVETSHKYIHPLYDEIRAGVQTDDIALLGLDHHISYGPTIQPCRLQNSELKNTNYEGVVLTVSGYGRTDDLVNAYVRPGHYHDWFTEVTRINFDWKAEDLLTSLSGAGQQAPSDKVIVVDVVKQAPLDKVIVVNA</sequence>
<dbReference type="SUPFAM" id="SSF50494">
    <property type="entry name" value="Trypsin-like serine proteases"/>
    <property type="match status" value="1"/>
</dbReference>
<proteinExistence type="predicted"/>
<keyword evidence="2" id="KW-1185">Reference proteome</keyword>
<protein>
    <submittedName>
        <fullName evidence="1">Putative chymotrypsin</fullName>
    </submittedName>
</protein>
<dbReference type="InterPro" id="IPR043504">
    <property type="entry name" value="Peptidase_S1_PA_chymotrypsin"/>
</dbReference>
<dbReference type="AlphaFoldDB" id="A0A0L7LS12"/>
<dbReference type="Proteomes" id="UP000037510">
    <property type="component" value="Unassembled WGS sequence"/>
</dbReference>
<dbReference type="InterPro" id="IPR009003">
    <property type="entry name" value="Peptidase_S1_PA"/>
</dbReference>
<organism evidence="1 2">
    <name type="scientific">Operophtera brumata</name>
    <name type="common">Winter moth</name>
    <name type="synonym">Phalaena brumata</name>
    <dbReference type="NCBI Taxonomy" id="104452"/>
    <lineage>
        <taxon>Eukaryota</taxon>
        <taxon>Metazoa</taxon>
        <taxon>Ecdysozoa</taxon>
        <taxon>Arthropoda</taxon>
        <taxon>Hexapoda</taxon>
        <taxon>Insecta</taxon>
        <taxon>Pterygota</taxon>
        <taxon>Neoptera</taxon>
        <taxon>Endopterygota</taxon>
        <taxon>Lepidoptera</taxon>
        <taxon>Glossata</taxon>
        <taxon>Ditrysia</taxon>
        <taxon>Geometroidea</taxon>
        <taxon>Geometridae</taxon>
        <taxon>Larentiinae</taxon>
        <taxon>Operophtera</taxon>
    </lineage>
</organism>
<comment type="caution">
    <text evidence="1">The sequence shown here is derived from an EMBL/GenBank/DDBJ whole genome shotgun (WGS) entry which is preliminary data.</text>
</comment>